<reference evidence="2" key="1">
    <citation type="journal article" date="2017" name="Nat. Microbiol.">
        <title>Global analysis of biosynthetic gene clusters reveals vast potential of secondary metabolite production in Penicillium species.</title>
        <authorList>
            <person name="Nielsen J.C."/>
            <person name="Grijseels S."/>
            <person name="Prigent S."/>
            <person name="Ji B."/>
            <person name="Dainat J."/>
            <person name="Nielsen K.F."/>
            <person name="Frisvad J.C."/>
            <person name="Workman M."/>
            <person name="Nielsen J."/>
        </authorList>
    </citation>
    <scope>NUCLEOTIDE SEQUENCE [LARGE SCALE GENOMIC DNA]</scope>
    <source>
        <strain evidence="2">IBT 24891</strain>
    </source>
</reference>
<organism evidence="1 2">
    <name type="scientific">Penicillium steckii</name>
    <dbReference type="NCBI Taxonomy" id="303698"/>
    <lineage>
        <taxon>Eukaryota</taxon>
        <taxon>Fungi</taxon>
        <taxon>Dikarya</taxon>
        <taxon>Ascomycota</taxon>
        <taxon>Pezizomycotina</taxon>
        <taxon>Eurotiomycetes</taxon>
        <taxon>Eurotiomycetidae</taxon>
        <taxon>Eurotiales</taxon>
        <taxon>Aspergillaceae</taxon>
        <taxon>Penicillium</taxon>
    </lineage>
</organism>
<evidence type="ECO:0000313" key="1">
    <source>
        <dbReference type="EMBL" id="OQE16676.1"/>
    </source>
</evidence>
<protein>
    <submittedName>
        <fullName evidence="1">Uncharacterized protein</fullName>
    </submittedName>
</protein>
<sequence length="351" mass="39952">MDYGHAQRNLLHGKSLPAEGGQADYPSEDCLPDNDLRLYRYLDVWLDKLPWYSCDPILQRFIWMLDSEWHWKNEQPQWWPSDVRYLAVKNLRKSEKIIFMRVLLSGELLNIATIPDLGKVIEDATDLFDSIERPLIISRILEGVKTLKAKQSQGQLSLRADTKENGDGALDDFHLGNETREIPQPNLVPSGYSHDPFQPPPIVPSVLQILALNPPYSGFLVDLDCPICIEWRNYSRRGDPLMPTTQTWVKIQGGIVIPLDGLFPPLLQDSYIVQTIRETGRLGVLYLVVIPDEILDYSFLERSYMAFSIRIAVSEPGGPHVPVPAYGWELIPFNIAQYEASCLVHGAWKCV</sequence>
<evidence type="ECO:0000313" key="2">
    <source>
        <dbReference type="Proteomes" id="UP000191285"/>
    </source>
</evidence>
<proteinExistence type="predicted"/>
<gene>
    <name evidence="1" type="ORF">PENSTE_c023G09439</name>
</gene>
<dbReference type="Proteomes" id="UP000191285">
    <property type="component" value="Unassembled WGS sequence"/>
</dbReference>
<dbReference type="AlphaFoldDB" id="A0A1V6SRP4"/>
<dbReference type="EMBL" id="MLKD01000023">
    <property type="protein sequence ID" value="OQE16676.1"/>
    <property type="molecule type" value="Genomic_DNA"/>
</dbReference>
<keyword evidence="2" id="KW-1185">Reference proteome</keyword>
<comment type="caution">
    <text evidence="1">The sequence shown here is derived from an EMBL/GenBank/DDBJ whole genome shotgun (WGS) entry which is preliminary data.</text>
</comment>
<dbReference type="OrthoDB" id="2162994at2759"/>
<accession>A0A1V6SRP4</accession>
<name>A0A1V6SRP4_9EURO</name>